<reference evidence="1" key="1">
    <citation type="submission" date="2022-12" db="EMBL/GenBank/DDBJ databases">
        <title>Acinetobacter lactucae: Emerging opportunistic pathogenic species of genus Acinetobacter isolated from immunocompromised patients in clinical settings of India.</title>
        <authorList>
            <person name="Amar A.K."/>
            <person name="Sawant A.R."/>
            <person name="Meera M."/>
            <person name="Tomar A."/>
            <person name="Sistla S."/>
            <person name="Prashanth K."/>
        </authorList>
    </citation>
    <scope>NUCLEOTIDE SEQUENCE</scope>
    <source>
        <strain evidence="1">PKAL1828C</strain>
    </source>
</reference>
<dbReference type="RefSeq" id="WP_274579131.1">
    <property type="nucleotide sequence ID" value="NZ_JALNTG010000032.1"/>
</dbReference>
<protein>
    <recommendedName>
        <fullName evidence="3">Transposase</fullName>
    </recommendedName>
</protein>
<comment type="caution">
    <text evidence="1">The sequence shown here is derived from an EMBL/GenBank/DDBJ whole genome shotgun (WGS) entry which is preliminary data.</text>
</comment>
<feature type="non-terminal residue" evidence="1">
    <location>
        <position position="1"/>
    </location>
</feature>
<dbReference type="AlphaFoldDB" id="A0AB35K6H2"/>
<proteinExistence type="predicted"/>
<name>A0AB35K6H2_9GAMM</name>
<accession>A0AB35K6H2</accession>
<dbReference type="Proteomes" id="UP001150055">
    <property type="component" value="Unassembled WGS sequence"/>
</dbReference>
<organism evidence="1 2">
    <name type="scientific">Acinetobacter lactucae</name>
    <dbReference type="NCBI Taxonomy" id="1785128"/>
    <lineage>
        <taxon>Bacteria</taxon>
        <taxon>Pseudomonadati</taxon>
        <taxon>Pseudomonadota</taxon>
        <taxon>Gammaproteobacteria</taxon>
        <taxon>Moraxellales</taxon>
        <taxon>Moraxellaceae</taxon>
        <taxon>Acinetobacter</taxon>
        <taxon>Acinetobacter calcoaceticus/baumannii complex</taxon>
    </lineage>
</organism>
<evidence type="ECO:0008006" key="3">
    <source>
        <dbReference type="Google" id="ProtNLM"/>
    </source>
</evidence>
<dbReference type="EMBL" id="JALNTG010000032">
    <property type="protein sequence ID" value="MDD9320520.1"/>
    <property type="molecule type" value="Genomic_DNA"/>
</dbReference>
<evidence type="ECO:0000313" key="1">
    <source>
        <dbReference type="EMBL" id="MDD9320520.1"/>
    </source>
</evidence>
<sequence>RYRLWQRLPRNNECAKPTPFYWEFCQVIKIMVAERKGVRRLETKEPAHPRVSPFRPTVEKKGANEFPTHKIRILHIDFVFTVCDNRLAMWPAGKE</sequence>
<evidence type="ECO:0000313" key="2">
    <source>
        <dbReference type="Proteomes" id="UP001150055"/>
    </source>
</evidence>
<gene>
    <name evidence="1" type="ORF">M0O54_10370</name>
</gene>